<feature type="transmembrane region" description="Helical" evidence="2">
    <location>
        <begin position="557"/>
        <end position="585"/>
    </location>
</feature>
<proteinExistence type="predicted"/>
<comment type="caution">
    <text evidence="4">The sequence shown here is derived from an EMBL/GenBank/DDBJ whole genome shotgun (WGS) entry which is preliminary data.</text>
</comment>
<feature type="coiled-coil region" evidence="1">
    <location>
        <begin position="159"/>
        <end position="186"/>
    </location>
</feature>
<dbReference type="eggNOG" id="COG0699">
    <property type="taxonomic scope" value="Bacteria"/>
</dbReference>
<dbReference type="InterPro" id="IPR027417">
    <property type="entry name" value="P-loop_NTPase"/>
</dbReference>
<dbReference type="STRING" id="1217705.F900_01532"/>
<evidence type="ECO:0000256" key="2">
    <source>
        <dbReference type="SAM" id="Phobius"/>
    </source>
</evidence>
<dbReference type="RefSeq" id="WP_005216405.1">
    <property type="nucleotide sequence ID" value="NZ_KB850089.1"/>
</dbReference>
<keyword evidence="2" id="KW-0812">Transmembrane</keyword>
<evidence type="ECO:0000259" key="3">
    <source>
        <dbReference type="Pfam" id="PF00350"/>
    </source>
</evidence>
<dbReference type="InterPro" id="IPR045063">
    <property type="entry name" value="Dynamin_N"/>
</dbReference>
<sequence>MNPIIEHSSIQQAFPLFERIASQLGGHLVQVQNDKNHQKFTTFLSQSTKEVDYLHRKFKDMPIHKNSLVNEQVNHFSELVIKLISLQETITLPYMLYMIGVGNAGKSSVLNSLVGSNVAEVATLPKTWKTDLFFKTEKENNKSVKFLFRDNRPEQYYSIDEAKKLITQEEEKREDSEDLIDKEYRKLAKNFTTTEEKSGLKKELQDKLLYRSPIREIRWALTDLMDSTVLDKFSLIDTPGLSQSNAGTHGEDGVRGEDIGDFYHQADGVLWILDATTLAASTPKLALEHLEKTLAKAHADHQGLHNIIAVLNFSDKIIQQGGQEALDDVLDTAKNIFGNKFIDIIPYSAKQAIQAIQNNDPILLESSGYNHLCDVTNKYFYYNAVSLRIQAKFQGFSGEISTYQSNFFQPYLERLNEDHQKLKNRISKANKDLENLKQQLENEWKVKFSEYRKIVEKNIDSHASQLVEMPSHQHASYIENHIFRLDLLKGYQSQYYNNSVKKLSDTMEKYRKYDNEHFTKYKYIKNHQLLDINTENMQNNTTEITQLNLSELDMGGLFIGGGAALIGMALLGPIGIAAGLIGFLFGKSKAEKAKDSMRENLNNLENNCLTNNQSFINRLFEKAIPTLQQDAENAFAILHLESDKVQQITDIFESLDNIKNTEFQKESFAHLLFS</sequence>
<protein>
    <recommendedName>
        <fullName evidence="3">Dynamin N-terminal domain-containing protein</fullName>
    </recommendedName>
</protein>
<reference evidence="4 5" key="1">
    <citation type="submission" date="2013-02" db="EMBL/GenBank/DDBJ databases">
        <title>The Genome Sequence of Acinetobacter sp. ANC 3862.</title>
        <authorList>
            <consortium name="The Broad Institute Genome Sequencing Platform"/>
            <consortium name="The Broad Institute Genome Sequencing Center for Infectious Disease"/>
            <person name="Cerqueira G."/>
            <person name="Feldgarden M."/>
            <person name="Courvalin P."/>
            <person name="Perichon B."/>
            <person name="Grillot-Courvalin C."/>
            <person name="Clermont D."/>
            <person name="Rocha E."/>
            <person name="Yoon E.-J."/>
            <person name="Nemec A."/>
            <person name="Walker B."/>
            <person name="Young S.K."/>
            <person name="Zeng Q."/>
            <person name="Gargeya S."/>
            <person name="Fitzgerald M."/>
            <person name="Haas B."/>
            <person name="Abouelleil A."/>
            <person name="Alvarado L."/>
            <person name="Arachchi H.M."/>
            <person name="Berlin A.M."/>
            <person name="Chapman S.B."/>
            <person name="Dewar J."/>
            <person name="Goldberg J."/>
            <person name="Griggs A."/>
            <person name="Gujja S."/>
            <person name="Hansen M."/>
            <person name="Howarth C."/>
            <person name="Imamovic A."/>
            <person name="Larimer J."/>
            <person name="McCowan C."/>
            <person name="Murphy C."/>
            <person name="Neiman D."/>
            <person name="Pearson M."/>
            <person name="Priest M."/>
            <person name="Roberts A."/>
            <person name="Saif S."/>
            <person name="Shea T."/>
            <person name="Sisk P."/>
            <person name="Sykes S."/>
            <person name="Wortman J."/>
            <person name="Nusbaum C."/>
            <person name="Birren B."/>
        </authorList>
    </citation>
    <scope>NUCLEOTIDE SEQUENCE [LARGE SCALE GENOMIC DNA]</scope>
    <source>
        <strain evidence="4 5">ANC 3862</strain>
    </source>
</reference>
<dbReference type="Proteomes" id="UP000013248">
    <property type="component" value="Unassembled WGS sequence"/>
</dbReference>
<keyword evidence="2" id="KW-0472">Membrane</keyword>
<feature type="coiled-coil region" evidence="1">
    <location>
        <begin position="412"/>
        <end position="443"/>
    </location>
</feature>
<name>N9NG49_9GAMM</name>
<dbReference type="Gene3D" id="3.40.50.300">
    <property type="entry name" value="P-loop containing nucleotide triphosphate hydrolases"/>
    <property type="match status" value="1"/>
</dbReference>
<evidence type="ECO:0000256" key="1">
    <source>
        <dbReference type="SAM" id="Coils"/>
    </source>
</evidence>
<dbReference type="SUPFAM" id="SSF52540">
    <property type="entry name" value="P-loop containing nucleoside triphosphate hydrolases"/>
    <property type="match status" value="1"/>
</dbReference>
<evidence type="ECO:0000313" key="5">
    <source>
        <dbReference type="Proteomes" id="UP000013248"/>
    </source>
</evidence>
<feature type="domain" description="Dynamin N-terminal" evidence="3">
    <location>
        <begin position="98"/>
        <end position="291"/>
    </location>
</feature>
<organism evidence="4 5">
    <name type="scientific">Acinetobacter modestus</name>
    <dbReference type="NCBI Taxonomy" id="1776740"/>
    <lineage>
        <taxon>Bacteria</taxon>
        <taxon>Pseudomonadati</taxon>
        <taxon>Pseudomonadota</taxon>
        <taxon>Gammaproteobacteria</taxon>
        <taxon>Moraxellales</taxon>
        <taxon>Moraxellaceae</taxon>
        <taxon>Acinetobacter</taxon>
    </lineage>
</organism>
<dbReference type="PATRIC" id="fig|1217705.3.peg.1477"/>
<gene>
    <name evidence="4" type="ORF">F900_01532</name>
</gene>
<keyword evidence="2" id="KW-1133">Transmembrane helix</keyword>
<keyword evidence="1" id="KW-0175">Coiled coil</keyword>
<dbReference type="AlphaFoldDB" id="N9NG49"/>
<accession>N9NG49</accession>
<dbReference type="HOGENOM" id="CLU_407503_0_0_6"/>
<dbReference type="EMBL" id="APRP01000016">
    <property type="protein sequence ID" value="ENX01772.1"/>
    <property type="molecule type" value="Genomic_DNA"/>
</dbReference>
<dbReference type="Pfam" id="PF00350">
    <property type="entry name" value="Dynamin_N"/>
    <property type="match status" value="1"/>
</dbReference>
<evidence type="ECO:0000313" key="4">
    <source>
        <dbReference type="EMBL" id="ENX01772.1"/>
    </source>
</evidence>